<evidence type="ECO:0000256" key="1">
    <source>
        <dbReference type="SAM" id="SignalP"/>
    </source>
</evidence>
<evidence type="ECO:0000313" key="3">
    <source>
        <dbReference type="EMBL" id="SHJ05906.1"/>
    </source>
</evidence>
<keyword evidence="1" id="KW-0732">Signal</keyword>
<dbReference type="InterPro" id="IPR019606">
    <property type="entry name" value="GerMN"/>
</dbReference>
<evidence type="ECO:0000313" key="4">
    <source>
        <dbReference type="Proteomes" id="UP000184342"/>
    </source>
</evidence>
<dbReference type="RefSeq" id="WP_073993525.1">
    <property type="nucleotide sequence ID" value="NZ_FQYT01000011.1"/>
</dbReference>
<feature type="domain" description="GerMN" evidence="2">
    <location>
        <begin position="200"/>
        <end position="286"/>
    </location>
</feature>
<dbReference type="SMART" id="SM00909">
    <property type="entry name" value="Germane"/>
    <property type="match status" value="2"/>
</dbReference>
<dbReference type="Pfam" id="PF10646">
    <property type="entry name" value="Germane"/>
    <property type="match status" value="2"/>
</dbReference>
<accession>A0A1M6G7J5</accession>
<protein>
    <submittedName>
        <fullName evidence="3">Germination protein M</fullName>
    </submittedName>
</protein>
<feature type="chain" id="PRO_5039691413" evidence="1">
    <location>
        <begin position="20"/>
        <end position="308"/>
    </location>
</feature>
<organism evidence="3 4">
    <name type="scientific">Parasporobacterium paucivorans DSM 15970</name>
    <dbReference type="NCBI Taxonomy" id="1122934"/>
    <lineage>
        <taxon>Bacteria</taxon>
        <taxon>Bacillati</taxon>
        <taxon>Bacillota</taxon>
        <taxon>Clostridia</taxon>
        <taxon>Lachnospirales</taxon>
        <taxon>Lachnospiraceae</taxon>
        <taxon>Parasporobacterium</taxon>
    </lineage>
</organism>
<proteinExistence type="predicted"/>
<dbReference type="AlphaFoldDB" id="A0A1M6G7J5"/>
<dbReference type="PROSITE" id="PS51257">
    <property type="entry name" value="PROKAR_LIPOPROTEIN"/>
    <property type="match status" value="1"/>
</dbReference>
<name>A0A1M6G7J5_9FIRM</name>
<gene>
    <name evidence="3" type="ORF">SAMN02745691_01278</name>
</gene>
<reference evidence="3 4" key="1">
    <citation type="submission" date="2016-11" db="EMBL/GenBank/DDBJ databases">
        <authorList>
            <person name="Jaros S."/>
            <person name="Januszkiewicz K."/>
            <person name="Wedrychowicz H."/>
        </authorList>
    </citation>
    <scope>NUCLEOTIDE SEQUENCE [LARGE SCALE GENOMIC DNA]</scope>
    <source>
        <strain evidence="3 4">DSM 15970</strain>
    </source>
</reference>
<dbReference type="STRING" id="1122934.SAMN02745691_01278"/>
<feature type="domain" description="GerMN" evidence="2">
    <location>
        <begin position="59"/>
        <end position="144"/>
    </location>
</feature>
<dbReference type="EMBL" id="FQYT01000011">
    <property type="protein sequence ID" value="SHJ05906.1"/>
    <property type="molecule type" value="Genomic_DNA"/>
</dbReference>
<evidence type="ECO:0000259" key="2">
    <source>
        <dbReference type="SMART" id="SM00909"/>
    </source>
</evidence>
<feature type="signal peptide" evidence="1">
    <location>
        <begin position="1"/>
        <end position="19"/>
    </location>
</feature>
<keyword evidence="4" id="KW-1185">Reference proteome</keyword>
<sequence>MKKIISLVVLLITSMLALSGCIDGEAENGAYNIYYVNKDFTGLTSQEYTPKSETPIDQMGEIIGEMYKDAGSIDYNSSKPEDVNVTKYEIKDKTAYVYFDAAYNKMSSVREMLCRSATVLTLTQISGIDYVNIYVDGQVLLNADRNPVGNMQANDFISLYGDDLDLVQKITLTLYYANETGDKLIPYNQTGSYLKNENMEEYIIRQLTQNVEEENLYRTIPDGVSVNSVATRDGVCYLDFNSGFNEESLNIDDEVAIYSIVNSLAETGYITKVEITVNGEKNVMFHESISLNQSFVRNLDIVETKAEE</sequence>
<dbReference type="Proteomes" id="UP000184342">
    <property type="component" value="Unassembled WGS sequence"/>
</dbReference>